<reference evidence="2" key="1">
    <citation type="submission" date="2020-10" db="EMBL/GenBank/DDBJ databases">
        <title>CRESS DNA virus dark matter in the feces of wild birds.</title>
        <authorList>
            <person name="Yang S."/>
            <person name="Zhang W."/>
        </authorList>
    </citation>
    <scope>NUCLEOTIDE SEQUENCE</scope>
    <source>
        <strain evidence="2">Rbu19cir1</strain>
    </source>
</reference>
<proteinExistence type="predicted"/>
<evidence type="ECO:0000313" key="2">
    <source>
        <dbReference type="EMBL" id="QTE03353.1"/>
    </source>
</evidence>
<evidence type="ECO:0000256" key="1">
    <source>
        <dbReference type="SAM" id="MobiDB-lite"/>
    </source>
</evidence>
<name>A0A8A4XAX7_9VIRU</name>
<sequence>MPKTYRGASGSTVTVRPGGTVARPRAGALSPADQAMIAYEVGKFLYPYAKKGGKALYKYATTPKKGGTKSAPKKPSAAAMREGSNSQVTRASRVTQVGRRMTASKKTMMLTRANLERLVYRWNGVKAFNGNGYYWMSNKTIDANTRALPLYLFDLTSVNNISAGTSIKAIPMLQLQQDNVAGAMAFTQVQGLKGDGATLTSNLNVEVQTAVGTGTGLNLPAPYTKSVLESASIKLNCWGAVSKSTRWQLSVVRFSDQDLVPTHGTYAVDLAAANTKRSDLFQSLIKSLTFNPISTSGGSFNKRMKVIKSMMFTIEPQQTTDSDTDPSVKSVSWTLKLNKLLDFTERAEVLANITDTNDQADYVEQTGAVIKAQIKPTSRLYLMIRSTNYGLDATESNVLTPSFDLSIKLNHSVTQ</sequence>
<dbReference type="EMBL" id="MW182747">
    <property type="protein sequence ID" value="QTE03353.1"/>
    <property type="molecule type" value="Genomic_DNA"/>
</dbReference>
<accession>A0A8A4XAX7</accession>
<feature type="compositionally biased region" description="Low complexity" evidence="1">
    <location>
        <begin position="69"/>
        <end position="79"/>
    </location>
</feature>
<feature type="compositionally biased region" description="Polar residues" evidence="1">
    <location>
        <begin position="83"/>
        <end position="93"/>
    </location>
</feature>
<feature type="region of interest" description="Disordered" evidence="1">
    <location>
        <begin position="61"/>
        <end position="93"/>
    </location>
</feature>
<protein>
    <submittedName>
        <fullName evidence="2">Capsid protein</fullName>
    </submittedName>
</protein>
<organism evidence="2">
    <name type="scientific">Emberiza rustica CRESS-DNA-virus sp</name>
    <dbReference type="NCBI Taxonomy" id="2815032"/>
    <lineage>
        <taxon>Viruses</taxon>
        <taxon>Monodnaviria</taxon>
        <taxon>Shotokuvirae</taxon>
        <taxon>Cressdnaviricota</taxon>
    </lineage>
</organism>